<dbReference type="Proteomes" id="UP000215155">
    <property type="component" value="Unassembled WGS sequence"/>
</dbReference>
<keyword evidence="1" id="KW-0472">Membrane</keyword>
<sequence length="556" mass="64330">MPIEKMKAEFDAKGATYGKTISKKIKPYINKVCETLADTSIFHAKQRQEVNTIKQQLGIPQPLTKQYELWEKLFRIQFLLNFEDSYQCARHCEELALQLANSPKANSKAPSTKSPYDYLAQAYIYEAQAFTNSGYFREAAETLAKIAPRTCSQDIRINYIVAAFNLEFENGFYTPYRILSKDTYLENMKRLYGELKQTVSSDSYLLDDMLVKMYFHETKYAEAIKQSKILLSKLSPTSAYYAYALGNLGYNYMGLRNYTKAAECISQSAIMEIKRGSVEYPAARKIAEIAYVTGDIARSYMLINVAMHNAEQYHSRYRYSEIAFSYPQIDKDLYAITQRQKMWLTIGLIFLSIVIVLLIAAIIVMKKQRKTLHRQKSLIESQMKHLYEKNVQIASINKELIEAGHIKEVVLSQLIVGSANHQVAIEKLRKEVLRRLTIRDYEGLKNVFDAQKGAAFDTFYQMDSILQMLFPDFEESFNSLLRPECRIVPKTGERLTVEMRIFALIRLGITKNEDLARSLNYSVNTIKSYKTRVLNAARYDKEEFYKRLKEKVNTEV</sequence>
<evidence type="ECO:0000256" key="1">
    <source>
        <dbReference type="SAM" id="Phobius"/>
    </source>
</evidence>
<dbReference type="Gene3D" id="1.25.40.10">
    <property type="entry name" value="Tetratricopeptide repeat domain"/>
    <property type="match status" value="1"/>
</dbReference>
<dbReference type="EMBL" id="NMPZ01000034">
    <property type="protein sequence ID" value="OXL42727.1"/>
    <property type="molecule type" value="Genomic_DNA"/>
</dbReference>
<feature type="transmembrane region" description="Helical" evidence="1">
    <location>
        <begin position="342"/>
        <end position="365"/>
    </location>
</feature>
<evidence type="ECO:0000313" key="3">
    <source>
        <dbReference type="EMBL" id="OXL42727.1"/>
    </source>
</evidence>
<feature type="domain" description="DUF6377" evidence="2">
    <location>
        <begin position="273"/>
        <end position="516"/>
    </location>
</feature>
<dbReference type="InterPro" id="IPR045957">
    <property type="entry name" value="DUF6377"/>
</dbReference>
<protein>
    <recommendedName>
        <fullName evidence="2">DUF6377 domain-containing protein</fullName>
    </recommendedName>
</protein>
<organism evidence="3 4">
    <name type="scientific">Segatella copri</name>
    <dbReference type="NCBI Taxonomy" id="165179"/>
    <lineage>
        <taxon>Bacteria</taxon>
        <taxon>Pseudomonadati</taxon>
        <taxon>Bacteroidota</taxon>
        <taxon>Bacteroidia</taxon>
        <taxon>Bacteroidales</taxon>
        <taxon>Prevotellaceae</taxon>
        <taxon>Segatella</taxon>
    </lineage>
</organism>
<dbReference type="AlphaFoldDB" id="A0AA91TH67"/>
<keyword evidence="1" id="KW-0812">Transmembrane</keyword>
<evidence type="ECO:0000313" key="4">
    <source>
        <dbReference type="Proteomes" id="UP000215155"/>
    </source>
</evidence>
<reference evidence="3 4" key="1">
    <citation type="submission" date="2017-07" db="EMBL/GenBank/DDBJ databases">
        <title>Draft genome sequence of Prevotella copri isolated from the gut of healthy adult Indian.</title>
        <authorList>
            <person name="Das B."/>
            <person name="Bag S."/>
            <person name="Ghosh T.S."/>
        </authorList>
    </citation>
    <scope>NUCLEOTIDE SEQUENCE [LARGE SCALE GENOMIC DNA]</scope>
    <source>
        <strain evidence="3 4">Indica</strain>
    </source>
</reference>
<proteinExistence type="predicted"/>
<evidence type="ECO:0000259" key="2">
    <source>
        <dbReference type="Pfam" id="PF19904"/>
    </source>
</evidence>
<name>A0AA91TH67_9BACT</name>
<dbReference type="Pfam" id="PF19904">
    <property type="entry name" value="DUF6377"/>
    <property type="match status" value="1"/>
</dbReference>
<accession>A0AA91TH67</accession>
<dbReference type="InterPro" id="IPR011990">
    <property type="entry name" value="TPR-like_helical_dom_sf"/>
</dbReference>
<keyword evidence="1" id="KW-1133">Transmembrane helix</keyword>
<gene>
    <name evidence="3" type="ORF">CFT61_14965</name>
</gene>
<comment type="caution">
    <text evidence="3">The sequence shown here is derived from an EMBL/GenBank/DDBJ whole genome shotgun (WGS) entry which is preliminary data.</text>
</comment>